<evidence type="ECO:0000313" key="2">
    <source>
        <dbReference type="Proteomes" id="UP000000377"/>
    </source>
</evidence>
<dbReference type="KEGG" id="sbh:SBI_08799"/>
<protein>
    <submittedName>
        <fullName evidence="1">Uncharacterized protein</fullName>
    </submittedName>
</protein>
<dbReference type="HOGENOM" id="CLU_3391566_0_0_11"/>
<reference evidence="1 2" key="1">
    <citation type="journal article" date="2010" name="J. Bacteriol.">
        <title>Genome sequence of the milbemycin-producing bacterium Streptomyces bingchenggensis.</title>
        <authorList>
            <person name="Wang X.J."/>
            <person name="Yan Y.J."/>
            <person name="Zhang B."/>
            <person name="An J."/>
            <person name="Wang J.J."/>
            <person name="Tian J."/>
            <person name="Jiang L."/>
            <person name="Chen Y.H."/>
            <person name="Huang S.X."/>
            <person name="Yin M."/>
            <person name="Zhang J."/>
            <person name="Gao A.L."/>
            <person name="Liu C.X."/>
            <person name="Zhu Z.X."/>
            <person name="Xiang W.S."/>
        </authorList>
    </citation>
    <scope>NUCLEOTIDE SEQUENCE [LARGE SCALE GENOMIC DNA]</scope>
    <source>
        <strain evidence="1 2">BCW-1</strain>
    </source>
</reference>
<gene>
    <name evidence="1" type="ordered locus">SBI_08799</name>
</gene>
<proteinExistence type="predicted"/>
<dbReference type="EMBL" id="CP002047">
    <property type="protein sequence ID" value="ADI11917.1"/>
    <property type="molecule type" value="Genomic_DNA"/>
</dbReference>
<sequence length="32" mass="3605">MGPYRADFAALQIGHAFEQATQHWRRPPPVVG</sequence>
<accession>D7BY37</accession>
<keyword evidence="2" id="KW-1185">Reference proteome</keyword>
<name>D7BY37_STRBB</name>
<organism evidence="1 2">
    <name type="scientific">Streptomyces bingchenggensis (strain BCW-1)</name>
    <dbReference type="NCBI Taxonomy" id="749414"/>
    <lineage>
        <taxon>Bacteria</taxon>
        <taxon>Bacillati</taxon>
        <taxon>Actinomycetota</taxon>
        <taxon>Actinomycetes</taxon>
        <taxon>Kitasatosporales</taxon>
        <taxon>Streptomycetaceae</taxon>
        <taxon>Streptomyces</taxon>
    </lineage>
</organism>
<dbReference type="AlphaFoldDB" id="D7BY37"/>
<evidence type="ECO:0000313" key="1">
    <source>
        <dbReference type="EMBL" id="ADI11917.1"/>
    </source>
</evidence>
<dbReference type="Proteomes" id="UP000000377">
    <property type="component" value="Chromosome"/>
</dbReference>